<evidence type="ECO:0000256" key="5">
    <source>
        <dbReference type="ARBA" id="ARBA00022525"/>
    </source>
</evidence>
<evidence type="ECO:0000259" key="11">
    <source>
        <dbReference type="Pfam" id="PF00007"/>
    </source>
</evidence>
<dbReference type="CDD" id="cd00069">
    <property type="entry name" value="GHB_like"/>
    <property type="match status" value="1"/>
</dbReference>
<comment type="function">
    <text evidence="1">Involved in gametogenesis and steroidogenesis.</text>
</comment>
<name>A0A9Q1E857_SYNKA</name>
<evidence type="ECO:0000256" key="6">
    <source>
        <dbReference type="ARBA" id="ARBA00022702"/>
    </source>
</evidence>
<dbReference type="SMART" id="SM00068">
    <property type="entry name" value="GHB"/>
    <property type="match status" value="1"/>
</dbReference>
<dbReference type="GO" id="GO:0007186">
    <property type="term" value="P:G protein-coupled receptor signaling pathway"/>
    <property type="evidence" value="ECO:0007669"/>
    <property type="project" value="TreeGrafter"/>
</dbReference>
<evidence type="ECO:0000256" key="1">
    <source>
        <dbReference type="ARBA" id="ARBA00003920"/>
    </source>
</evidence>
<sequence>MSNRRGGENKSQKIRTFWHSASNPTDSGEEFTADSQASASCGLANISISVENEECGGCVTFNTTSCAGLCKTQDSVYRSSLGPYTQQACNFRDVVYETVHLPGCSNGMDLHFTYPVALSCECSKCNTDSTYCGPLNTEVSGCLTH</sequence>
<evidence type="ECO:0000256" key="9">
    <source>
        <dbReference type="RuleBase" id="RU004069"/>
    </source>
</evidence>
<dbReference type="GO" id="GO:0005737">
    <property type="term" value="C:cytoplasm"/>
    <property type="evidence" value="ECO:0007669"/>
    <property type="project" value="TreeGrafter"/>
</dbReference>
<keyword evidence="13" id="KW-1185">Reference proteome</keyword>
<comment type="subunit">
    <text evidence="4">Heterodimer of an alpha and a beta chain.</text>
</comment>
<dbReference type="InterPro" id="IPR001545">
    <property type="entry name" value="Gonadotropin_bsu"/>
</dbReference>
<dbReference type="PANTHER" id="PTHR11515:SF11">
    <property type="entry name" value="LUTROPIN SUBUNIT BETA"/>
    <property type="match status" value="1"/>
</dbReference>
<comment type="subcellular location">
    <subcellularLocation>
        <location evidence="2 9">Secreted</location>
    </subcellularLocation>
</comment>
<dbReference type="FunFam" id="2.10.90.10:FF:000007">
    <property type="entry name" value="Luteinizing hormone beta subunit"/>
    <property type="match status" value="1"/>
</dbReference>
<dbReference type="Pfam" id="PF00007">
    <property type="entry name" value="Cys_knot"/>
    <property type="match status" value="1"/>
</dbReference>
<dbReference type="PANTHER" id="PTHR11515">
    <property type="entry name" value="GLYCOPROTEIN HORMONE BETA CHAIN"/>
    <property type="match status" value="1"/>
</dbReference>
<evidence type="ECO:0000256" key="2">
    <source>
        <dbReference type="ARBA" id="ARBA00004613"/>
    </source>
</evidence>
<dbReference type="InterPro" id="IPR029034">
    <property type="entry name" value="Cystine-knot_cytokine"/>
</dbReference>
<evidence type="ECO:0000256" key="10">
    <source>
        <dbReference type="SAM" id="MobiDB-lite"/>
    </source>
</evidence>
<accession>A0A9Q1E857</accession>
<dbReference type="SUPFAM" id="SSF57501">
    <property type="entry name" value="Cystine-knot cytokines"/>
    <property type="match status" value="1"/>
</dbReference>
<protein>
    <recommendedName>
        <fullName evidence="11">Glycoprotein hormone subunit beta domain-containing protein</fullName>
    </recommendedName>
</protein>
<dbReference type="InterPro" id="IPR006208">
    <property type="entry name" value="Glyco_hormone_CN"/>
</dbReference>
<organism evidence="12 13">
    <name type="scientific">Synaphobranchus kaupii</name>
    <name type="common">Kaup's arrowtooth eel</name>
    <dbReference type="NCBI Taxonomy" id="118154"/>
    <lineage>
        <taxon>Eukaryota</taxon>
        <taxon>Metazoa</taxon>
        <taxon>Chordata</taxon>
        <taxon>Craniata</taxon>
        <taxon>Vertebrata</taxon>
        <taxon>Euteleostomi</taxon>
        <taxon>Actinopterygii</taxon>
        <taxon>Neopterygii</taxon>
        <taxon>Teleostei</taxon>
        <taxon>Anguilliformes</taxon>
        <taxon>Synaphobranchidae</taxon>
        <taxon>Synaphobranchus</taxon>
    </lineage>
</organism>
<dbReference type="PROSITE" id="PS00689">
    <property type="entry name" value="GLYCO_HORMONE_BETA_2"/>
    <property type="match status" value="1"/>
</dbReference>
<proteinExistence type="inferred from homology"/>
<feature type="region of interest" description="Disordered" evidence="10">
    <location>
        <begin position="1"/>
        <end position="31"/>
    </location>
</feature>
<evidence type="ECO:0000256" key="4">
    <source>
        <dbReference type="ARBA" id="ARBA00011870"/>
    </source>
</evidence>
<dbReference type="InterPro" id="IPR018245">
    <property type="entry name" value="Gonadotropin_bsu_CS"/>
</dbReference>
<evidence type="ECO:0000256" key="8">
    <source>
        <dbReference type="ARBA" id="ARBA00023180"/>
    </source>
</evidence>
<dbReference type="EMBL" id="JAINUF010000022">
    <property type="protein sequence ID" value="KAJ8333987.1"/>
    <property type="molecule type" value="Genomic_DNA"/>
</dbReference>
<dbReference type="GO" id="GO:0005615">
    <property type="term" value="C:extracellular space"/>
    <property type="evidence" value="ECO:0007669"/>
    <property type="project" value="TreeGrafter"/>
</dbReference>
<dbReference type="PROSITE" id="PS00261">
    <property type="entry name" value="GLYCO_HORMONE_BETA_1"/>
    <property type="match status" value="1"/>
</dbReference>
<comment type="caution">
    <text evidence="12">The sequence shown here is derived from an EMBL/GenBank/DDBJ whole genome shotgun (WGS) entry which is preliminary data.</text>
</comment>
<keyword evidence="5" id="KW-0964">Secreted</keyword>
<evidence type="ECO:0000256" key="7">
    <source>
        <dbReference type="ARBA" id="ARBA00023157"/>
    </source>
</evidence>
<evidence type="ECO:0000313" key="12">
    <source>
        <dbReference type="EMBL" id="KAJ8333987.1"/>
    </source>
</evidence>
<reference evidence="12" key="1">
    <citation type="journal article" date="2023" name="Science">
        <title>Genome structures resolve the early diversification of teleost fishes.</title>
        <authorList>
            <person name="Parey E."/>
            <person name="Louis A."/>
            <person name="Montfort J."/>
            <person name="Bouchez O."/>
            <person name="Roques C."/>
            <person name="Iampietro C."/>
            <person name="Lluch J."/>
            <person name="Castinel A."/>
            <person name="Donnadieu C."/>
            <person name="Desvignes T."/>
            <person name="Floi Bucao C."/>
            <person name="Jouanno E."/>
            <person name="Wen M."/>
            <person name="Mejri S."/>
            <person name="Dirks R."/>
            <person name="Jansen H."/>
            <person name="Henkel C."/>
            <person name="Chen W.J."/>
            <person name="Zahm M."/>
            <person name="Cabau C."/>
            <person name="Klopp C."/>
            <person name="Thompson A.W."/>
            <person name="Robinson-Rechavi M."/>
            <person name="Braasch I."/>
            <person name="Lecointre G."/>
            <person name="Bobe J."/>
            <person name="Postlethwait J.H."/>
            <person name="Berthelot C."/>
            <person name="Roest Crollius H."/>
            <person name="Guiguen Y."/>
        </authorList>
    </citation>
    <scope>NUCLEOTIDE SEQUENCE</scope>
    <source>
        <strain evidence="12">WJC10195</strain>
    </source>
</reference>
<dbReference type="Proteomes" id="UP001152622">
    <property type="component" value="Chromosome 22"/>
</dbReference>
<dbReference type="OrthoDB" id="8903627at2759"/>
<keyword evidence="6 9" id="KW-0372">Hormone</keyword>
<comment type="similarity">
    <text evidence="3 9">Belongs to the glycoprotein hormones subunit beta family.</text>
</comment>
<evidence type="ECO:0000256" key="3">
    <source>
        <dbReference type="ARBA" id="ARBA00006552"/>
    </source>
</evidence>
<feature type="compositionally biased region" description="Basic and acidic residues" evidence="10">
    <location>
        <begin position="1"/>
        <end position="11"/>
    </location>
</feature>
<keyword evidence="7" id="KW-1015">Disulfide bond</keyword>
<gene>
    <name evidence="12" type="ORF">SKAU_G00413060</name>
</gene>
<evidence type="ECO:0000313" key="13">
    <source>
        <dbReference type="Proteomes" id="UP001152622"/>
    </source>
</evidence>
<dbReference type="GO" id="GO:0010817">
    <property type="term" value="P:regulation of hormone levels"/>
    <property type="evidence" value="ECO:0007669"/>
    <property type="project" value="UniProtKB-ARBA"/>
</dbReference>
<dbReference type="Gene3D" id="2.10.90.10">
    <property type="entry name" value="Cystine-knot cytokines"/>
    <property type="match status" value="1"/>
</dbReference>
<feature type="domain" description="Glycoprotein hormone subunit beta" evidence="11">
    <location>
        <begin position="40"/>
        <end position="139"/>
    </location>
</feature>
<keyword evidence="8" id="KW-0325">Glycoprotein</keyword>
<dbReference type="GO" id="GO:0030728">
    <property type="term" value="P:ovulation"/>
    <property type="evidence" value="ECO:0007669"/>
    <property type="project" value="TreeGrafter"/>
</dbReference>
<dbReference type="AlphaFoldDB" id="A0A9Q1E857"/>
<dbReference type="GO" id="GO:0005179">
    <property type="term" value="F:hormone activity"/>
    <property type="evidence" value="ECO:0007669"/>
    <property type="project" value="UniProtKB-KW"/>
</dbReference>